<dbReference type="PANTHER" id="PTHR22999">
    <property type="entry name" value="PX SERINE/THREONINE KINASE PXK"/>
    <property type="match status" value="1"/>
</dbReference>
<dbReference type="RefSeq" id="XP_058313675.1">
    <property type="nucleotide sequence ID" value="XM_058448264.1"/>
</dbReference>
<feature type="region of interest" description="Disordered" evidence="3">
    <location>
        <begin position="1"/>
        <end position="58"/>
    </location>
</feature>
<feature type="domain" description="PXA" evidence="4">
    <location>
        <begin position="97"/>
        <end position="285"/>
    </location>
</feature>
<organism evidence="5 6">
    <name type="scientific">Penicillium cinerascens</name>
    <dbReference type="NCBI Taxonomy" id="70096"/>
    <lineage>
        <taxon>Eukaryota</taxon>
        <taxon>Fungi</taxon>
        <taxon>Dikarya</taxon>
        <taxon>Ascomycota</taxon>
        <taxon>Pezizomycotina</taxon>
        <taxon>Eurotiomycetes</taxon>
        <taxon>Eurotiomycetidae</taxon>
        <taxon>Eurotiales</taxon>
        <taxon>Aspergillaceae</taxon>
        <taxon>Penicillium</taxon>
    </lineage>
</organism>
<reference evidence="5" key="2">
    <citation type="journal article" date="2023" name="IMA Fungus">
        <title>Comparative genomic study of the Penicillium genus elucidates a diverse pangenome and 15 lateral gene transfer events.</title>
        <authorList>
            <person name="Petersen C."/>
            <person name="Sorensen T."/>
            <person name="Nielsen M.R."/>
            <person name="Sondergaard T.E."/>
            <person name="Sorensen J.L."/>
            <person name="Fitzpatrick D.A."/>
            <person name="Frisvad J.C."/>
            <person name="Nielsen K.L."/>
        </authorList>
    </citation>
    <scope>NUCLEOTIDE SEQUENCE</scope>
    <source>
        <strain evidence="5">IBT 15544</strain>
    </source>
</reference>
<dbReference type="EMBL" id="JAPQKR010000004">
    <property type="protein sequence ID" value="KAJ5219102.1"/>
    <property type="molecule type" value="Genomic_DNA"/>
</dbReference>
<sequence length="749" mass="79784">MTDSLRPGLQPLSHLKAGPTTSSSRSTALHSPTNPIISRPSSRLRMQKPSARDESLDATSEKATLALIRRVLCLPNSSHGASSPQPLEELLPPLTSSNDVDRQLYALLAIIIKEFVYSWYSKITPDQALVNEVLQVVAHCTRALEQRLRQIDVVQLALDEIPALVEAHILSYRLAKQNSHLSGLSTSHRAIYHELNPHPGLSPVPDSQDPDTITAQSENEAVYRKLLANGTLAVLLPTEDLENSSLRALVGDVLSDLILGKEVAGRICEGRFFWEVITKLATVVRQRKEGLDKADSLNDTPPSRLEQFGLLSGQDDSAHHQPTQSQLTVWIWNVLQGLYLGYVALRFIGTGLFRVASNPGRGLSHGAGVSVPAATPGSQKECIDSTSGGITGKRPVLDYRVFSMTSTLLDLSKRMPWLFGLVSLSQHLILAGPGRVGDTDGVLDRYLRETIEEYVLPPTLLPNLLLATRSVIFPANARPSSPGAPVNTGAPASTPQVSVQPPPSGIALTIAPTEPILEGVKAPVGAGDAGGKSSTACNSIAIGSGGDYPPPSPDPSALDTITFNPTPAGSEKSLRSSSEIAAIKRRCAASLLSVIPPSVARTFFGLEPSCSSDRTCSAATGSSPSLSTTSPPPPSIDEKVVVQSETTFQAERAVPLSTSQPSASDSAAKGGDGAERTDEVDAEVDPEEEYLLEAIENDLLDLLSDEYCNKHLVYSIIETVLAKVLPEMAERGVADLMEDRGVAPVPGGF</sequence>
<dbReference type="OrthoDB" id="5582218at2759"/>
<evidence type="ECO:0000313" key="6">
    <source>
        <dbReference type="Proteomes" id="UP001150904"/>
    </source>
</evidence>
<evidence type="ECO:0000313" key="5">
    <source>
        <dbReference type="EMBL" id="KAJ5219102.1"/>
    </source>
</evidence>
<dbReference type="Pfam" id="PF02194">
    <property type="entry name" value="PXA"/>
    <property type="match status" value="1"/>
</dbReference>
<dbReference type="PROSITE" id="PS51207">
    <property type="entry name" value="PXA"/>
    <property type="match status" value="1"/>
</dbReference>
<protein>
    <recommendedName>
        <fullName evidence="4">PXA domain-containing protein</fullName>
    </recommendedName>
</protein>
<gene>
    <name evidence="5" type="ORF">N7498_001201</name>
</gene>
<evidence type="ECO:0000256" key="1">
    <source>
        <dbReference type="ARBA" id="ARBA00004496"/>
    </source>
</evidence>
<feature type="region of interest" description="Disordered" evidence="3">
    <location>
        <begin position="651"/>
        <end position="685"/>
    </location>
</feature>
<evidence type="ECO:0000259" key="4">
    <source>
        <dbReference type="PROSITE" id="PS51207"/>
    </source>
</evidence>
<dbReference type="Proteomes" id="UP001150904">
    <property type="component" value="Unassembled WGS sequence"/>
</dbReference>
<comment type="caution">
    <text evidence="5">The sequence shown here is derived from an EMBL/GenBank/DDBJ whole genome shotgun (WGS) entry which is preliminary data.</text>
</comment>
<feature type="region of interest" description="Disordered" evidence="3">
    <location>
        <begin position="614"/>
        <end position="637"/>
    </location>
</feature>
<dbReference type="GO" id="GO:0005770">
    <property type="term" value="C:late endosome"/>
    <property type="evidence" value="ECO:0007669"/>
    <property type="project" value="TreeGrafter"/>
</dbReference>
<dbReference type="InterPro" id="IPR003114">
    <property type="entry name" value="Phox_assoc"/>
</dbReference>
<proteinExistence type="predicted"/>
<dbReference type="SMART" id="SM00313">
    <property type="entry name" value="PXA"/>
    <property type="match status" value="1"/>
</dbReference>
<dbReference type="GO" id="GO:0045022">
    <property type="term" value="P:early endosome to late endosome transport"/>
    <property type="evidence" value="ECO:0007669"/>
    <property type="project" value="TreeGrafter"/>
</dbReference>
<dbReference type="InterPro" id="IPR051837">
    <property type="entry name" value="SortingNexin/PXDomain-PKLike"/>
</dbReference>
<comment type="subcellular location">
    <subcellularLocation>
        <location evidence="1">Cytoplasm</location>
    </subcellularLocation>
</comment>
<dbReference type="AlphaFoldDB" id="A0A9W9NFQ7"/>
<dbReference type="GO" id="GO:0035091">
    <property type="term" value="F:phosphatidylinositol binding"/>
    <property type="evidence" value="ECO:0007669"/>
    <property type="project" value="TreeGrafter"/>
</dbReference>
<evidence type="ECO:0000256" key="3">
    <source>
        <dbReference type="SAM" id="MobiDB-lite"/>
    </source>
</evidence>
<dbReference type="PANTHER" id="PTHR22999:SF23">
    <property type="entry name" value="SORTING NEXIN-16"/>
    <property type="match status" value="1"/>
</dbReference>
<feature type="region of interest" description="Disordered" evidence="3">
    <location>
        <begin position="478"/>
        <end position="505"/>
    </location>
</feature>
<dbReference type="GO" id="GO:0005769">
    <property type="term" value="C:early endosome"/>
    <property type="evidence" value="ECO:0007669"/>
    <property type="project" value="TreeGrafter"/>
</dbReference>
<name>A0A9W9NFQ7_9EURO</name>
<accession>A0A9W9NFQ7</accession>
<evidence type="ECO:0000256" key="2">
    <source>
        <dbReference type="ARBA" id="ARBA00022490"/>
    </source>
</evidence>
<reference evidence="5" key="1">
    <citation type="submission" date="2022-12" db="EMBL/GenBank/DDBJ databases">
        <authorList>
            <person name="Petersen C."/>
        </authorList>
    </citation>
    <scope>NUCLEOTIDE SEQUENCE</scope>
    <source>
        <strain evidence="5">IBT 15544</strain>
    </source>
</reference>
<feature type="compositionally biased region" description="Polar residues" evidence="3">
    <location>
        <begin position="19"/>
        <end position="41"/>
    </location>
</feature>
<dbReference type="GeneID" id="83175564"/>
<keyword evidence="2" id="KW-0963">Cytoplasm</keyword>
<keyword evidence="6" id="KW-1185">Reference proteome</keyword>